<dbReference type="Pfam" id="PF00698">
    <property type="entry name" value="Acyl_transf_1"/>
    <property type="match status" value="1"/>
</dbReference>
<dbReference type="Gene3D" id="3.90.180.10">
    <property type="entry name" value="Medium-chain alcohol dehydrogenases, catalytic domain"/>
    <property type="match status" value="1"/>
</dbReference>
<dbReference type="RefSeq" id="XP_041537179.1">
    <property type="nucleotide sequence ID" value="XM_041687423.1"/>
</dbReference>
<evidence type="ECO:0000256" key="6">
    <source>
        <dbReference type="ARBA" id="ARBA00023268"/>
    </source>
</evidence>
<dbReference type="InterPro" id="IPR002328">
    <property type="entry name" value="ADH_Zn_CS"/>
</dbReference>
<evidence type="ECO:0000256" key="1">
    <source>
        <dbReference type="ARBA" id="ARBA00022450"/>
    </source>
</evidence>
<keyword evidence="8" id="KW-0479">Metal-binding</keyword>
<dbReference type="InterPro" id="IPR014043">
    <property type="entry name" value="Acyl_transferase_dom"/>
</dbReference>
<dbReference type="InterPro" id="IPR042104">
    <property type="entry name" value="PKS_dehydratase_sf"/>
</dbReference>
<gene>
    <name evidence="9" type="ORF">AKAW2_10459A</name>
</gene>
<dbReference type="InterPro" id="IPR020807">
    <property type="entry name" value="PKS_DH"/>
</dbReference>
<dbReference type="InterPro" id="IPR018201">
    <property type="entry name" value="Ketoacyl_synth_AS"/>
</dbReference>
<accession>A0A7R8A547</accession>
<dbReference type="InterPro" id="IPR036291">
    <property type="entry name" value="NAD(P)-bd_dom_sf"/>
</dbReference>
<evidence type="ECO:0000313" key="10">
    <source>
        <dbReference type="Proteomes" id="UP000661280"/>
    </source>
</evidence>
<dbReference type="Pfam" id="PF08659">
    <property type="entry name" value="KR"/>
    <property type="match status" value="1"/>
</dbReference>
<dbReference type="InterPro" id="IPR014030">
    <property type="entry name" value="Ketoacyl_synth_N"/>
</dbReference>
<dbReference type="GeneID" id="64954738"/>
<protein>
    <submittedName>
        <fullName evidence="9">Type I iterative PKS</fullName>
    </submittedName>
</protein>
<keyword evidence="1" id="KW-0596">Phosphopantetheine</keyword>
<dbReference type="SUPFAM" id="SSF53335">
    <property type="entry name" value="S-adenosyl-L-methionine-dependent methyltransferases"/>
    <property type="match status" value="1"/>
</dbReference>
<evidence type="ECO:0000313" key="9">
    <source>
        <dbReference type="EMBL" id="BCR93413.1"/>
    </source>
</evidence>
<dbReference type="InterPro" id="IPR014031">
    <property type="entry name" value="Ketoacyl_synth_C"/>
</dbReference>
<dbReference type="SUPFAM" id="SSF51735">
    <property type="entry name" value="NAD(P)-binding Rossmann-fold domains"/>
    <property type="match status" value="2"/>
</dbReference>
<organism evidence="9 10">
    <name type="scientific">Aspergillus kawachii</name>
    <name type="common">White koji mold</name>
    <name type="synonym">Aspergillus awamori var. kawachi</name>
    <dbReference type="NCBI Taxonomy" id="1069201"/>
    <lineage>
        <taxon>Eukaryota</taxon>
        <taxon>Fungi</taxon>
        <taxon>Dikarya</taxon>
        <taxon>Ascomycota</taxon>
        <taxon>Pezizomycotina</taxon>
        <taxon>Eurotiomycetes</taxon>
        <taxon>Eurotiomycetidae</taxon>
        <taxon>Eurotiales</taxon>
        <taxon>Aspergillaceae</taxon>
        <taxon>Aspergillus</taxon>
        <taxon>Aspergillus subgen. Circumdati</taxon>
    </lineage>
</organism>
<keyword evidence="4" id="KW-0521">NADP</keyword>
<dbReference type="SMART" id="SM00827">
    <property type="entry name" value="PKS_AT"/>
    <property type="match status" value="1"/>
</dbReference>
<dbReference type="Pfam" id="PF00109">
    <property type="entry name" value="ketoacyl-synt"/>
    <property type="match status" value="1"/>
</dbReference>
<keyword evidence="6" id="KW-0511">Multifunctional enzyme</keyword>
<name>A0A7R8A547_ASPKA</name>
<dbReference type="Gene3D" id="3.40.366.10">
    <property type="entry name" value="Malonyl-Coenzyme A Acyl Carrier Protein, domain 2"/>
    <property type="match status" value="1"/>
</dbReference>
<dbReference type="InterPro" id="IPR057326">
    <property type="entry name" value="KR_dom"/>
</dbReference>
<dbReference type="PANTHER" id="PTHR43775">
    <property type="entry name" value="FATTY ACID SYNTHASE"/>
    <property type="match status" value="1"/>
</dbReference>
<dbReference type="Proteomes" id="UP000661280">
    <property type="component" value="Chromosome 1"/>
</dbReference>
<keyword evidence="7" id="KW-0012">Acyltransferase</keyword>
<dbReference type="InterPro" id="IPR049900">
    <property type="entry name" value="PKS_mFAS_DH"/>
</dbReference>
<keyword evidence="8" id="KW-0862">Zinc</keyword>
<dbReference type="InterPro" id="IPR011032">
    <property type="entry name" value="GroES-like_sf"/>
</dbReference>
<dbReference type="Gene3D" id="3.10.129.110">
    <property type="entry name" value="Polyketide synthase dehydratase"/>
    <property type="match status" value="1"/>
</dbReference>
<reference evidence="9" key="2">
    <citation type="submission" date="2021-02" db="EMBL/GenBank/DDBJ databases">
        <title>Aspergillus luchuensis mut. kawachii IFO 4304 genome sequence.</title>
        <authorList>
            <person name="Mori K."/>
            <person name="Kadooka C."/>
            <person name="Goto M."/>
            <person name="Futagami T."/>
        </authorList>
    </citation>
    <scope>NUCLEOTIDE SEQUENCE</scope>
    <source>
        <strain evidence="9">IFO 4308</strain>
    </source>
</reference>
<dbReference type="InterPro" id="IPR013149">
    <property type="entry name" value="ADH-like_C"/>
</dbReference>
<dbReference type="InterPro" id="IPR016035">
    <property type="entry name" value="Acyl_Trfase/lysoPLipase"/>
</dbReference>
<evidence type="ECO:0000256" key="7">
    <source>
        <dbReference type="ARBA" id="ARBA00023315"/>
    </source>
</evidence>
<dbReference type="SUPFAM" id="SSF50129">
    <property type="entry name" value="GroES-like"/>
    <property type="match status" value="1"/>
</dbReference>
<evidence type="ECO:0000256" key="4">
    <source>
        <dbReference type="ARBA" id="ARBA00022857"/>
    </source>
</evidence>
<dbReference type="SMART" id="SM00829">
    <property type="entry name" value="PKS_ER"/>
    <property type="match status" value="1"/>
</dbReference>
<dbReference type="PROSITE" id="PS00059">
    <property type="entry name" value="ADH_ZINC"/>
    <property type="match status" value="1"/>
</dbReference>
<dbReference type="GO" id="GO:0004312">
    <property type="term" value="F:fatty acid synthase activity"/>
    <property type="evidence" value="ECO:0007669"/>
    <property type="project" value="TreeGrafter"/>
</dbReference>
<dbReference type="Gene3D" id="3.30.70.3290">
    <property type="match status" value="1"/>
</dbReference>
<dbReference type="Pfam" id="PF14765">
    <property type="entry name" value="PS-DH"/>
    <property type="match status" value="1"/>
</dbReference>
<dbReference type="Pfam" id="PF21089">
    <property type="entry name" value="PKS_DH_N"/>
    <property type="match status" value="1"/>
</dbReference>
<dbReference type="Gene3D" id="3.40.50.150">
    <property type="entry name" value="Vaccinia Virus protein VP39"/>
    <property type="match status" value="1"/>
</dbReference>
<dbReference type="PROSITE" id="PS52019">
    <property type="entry name" value="PKS_MFAS_DH"/>
    <property type="match status" value="1"/>
</dbReference>
<comment type="cofactor">
    <cofactor evidence="8">
        <name>Zn(2+)</name>
        <dbReference type="ChEBI" id="CHEBI:29105"/>
    </cofactor>
</comment>
<dbReference type="GO" id="GO:0008270">
    <property type="term" value="F:zinc ion binding"/>
    <property type="evidence" value="ECO:0007669"/>
    <property type="project" value="InterPro"/>
</dbReference>
<dbReference type="Pfam" id="PF02801">
    <property type="entry name" value="Ketoacyl-synt_C"/>
    <property type="match status" value="1"/>
</dbReference>
<evidence type="ECO:0000256" key="3">
    <source>
        <dbReference type="ARBA" id="ARBA00022679"/>
    </source>
</evidence>
<evidence type="ECO:0000256" key="5">
    <source>
        <dbReference type="ARBA" id="ARBA00023002"/>
    </source>
</evidence>
<dbReference type="GO" id="GO:0006633">
    <property type="term" value="P:fatty acid biosynthetic process"/>
    <property type="evidence" value="ECO:0007669"/>
    <property type="project" value="InterPro"/>
</dbReference>
<dbReference type="SMART" id="SM00825">
    <property type="entry name" value="PKS_KS"/>
    <property type="match status" value="1"/>
</dbReference>
<keyword evidence="5" id="KW-0560">Oxidoreductase</keyword>
<dbReference type="PROSITE" id="PS00606">
    <property type="entry name" value="KS3_1"/>
    <property type="match status" value="1"/>
</dbReference>
<evidence type="ECO:0000256" key="2">
    <source>
        <dbReference type="ARBA" id="ARBA00022553"/>
    </source>
</evidence>
<dbReference type="GO" id="GO:0004315">
    <property type="term" value="F:3-oxoacyl-[acyl-carrier-protein] synthase activity"/>
    <property type="evidence" value="ECO:0007669"/>
    <property type="project" value="InterPro"/>
</dbReference>
<dbReference type="Pfam" id="PF16197">
    <property type="entry name" value="KAsynt_C_assoc"/>
    <property type="match status" value="1"/>
</dbReference>
<reference evidence="9" key="1">
    <citation type="submission" date="2021-01" db="EMBL/GenBank/DDBJ databases">
        <authorList>
            <consortium name="Aspergillus luchuensis mut. kawachii IFO 4304 genome sequencing consortium"/>
            <person name="Kazuki M."/>
            <person name="Futagami T."/>
        </authorList>
    </citation>
    <scope>NUCLEOTIDE SEQUENCE</scope>
    <source>
        <strain evidence="9">IFO 4308</strain>
    </source>
</reference>
<keyword evidence="2" id="KW-0597">Phosphoprotein</keyword>
<dbReference type="Gene3D" id="3.40.47.10">
    <property type="match status" value="1"/>
</dbReference>
<dbReference type="InterPro" id="IPR001227">
    <property type="entry name" value="Ac_transferase_dom_sf"/>
</dbReference>
<dbReference type="PANTHER" id="PTHR43775:SF29">
    <property type="entry name" value="ASPERFURANONE POLYKETIDE SYNTHASE AFOG-RELATED"/>
    <property type="match status" value="1"/>
</dbReference>
<dbReference type="PROSITE" id="PS52004">
    <property type="entry name" value="KS3_2"/>
    <property type="match status" value="1"/>
</dbReference>
<dbReference type="InterPro" id="IPR056501">
    <property type="entry name" value="NAD-bd_HRPKS_sdrA"/>
</dbReference>
<dbReference type="OrthoDB" id="329835at2759"/>
<dbReference type="InterPro" id="IPR020841">
    <property type="entry name" value="PKS_Beta-ketoAc_synthase_dom"/>
</dbReference>
<comment type="similarity">
    <text evidence="8">Belongs to the zinc-containing alcohol dehydrogenase family.</text>
</comment>
<dbReference type="Pfam" id="PF23114">
    <property type="entry name" value="NAD-bd_HRPKS_sdrA"/>
    <property type="match status" value="1"/>
</dbReference>
<dbReference type="InterPro" id="IPR049552">
    <property type="entry name" value="PKS_DH_N"/>
</dbReference>
<dbReference type="InterPro" id="IPR050091">
    <property type="entry name" value="PKS_NRPS_Biosynth_Enz"/>
</dbReference>
<dbReference type="SUPFAM" id="SSF53901">
    <property type="entry name" value="Thiolase-like"/>
    <property type="match status" value="1"/>
</dbReference>
<dbReference type="SUPFAM" id="SSF52151">
    <property type="entry name" value="FabD/lysophospholipase-like"/>
    <property type="match status" value="1"/>
</dbReference>
<dbReference type="SMART" id="SM00826">
    <property type="entry name" value="PKS_DH"/>
    <property type="match status" value="1"/>
</dbReference>
<dbReference type="InterPro" id="IPR013968">
    <property type="entry name" value="PKS_KR"/>
</dbReference>
<dbReference type="Gene3D" id="3.40.50.720">
    <property type="entry name" value="NAD(P)-binding Rossmann-like Domain"/>
    <property type="match status" value="1"/>
</dbReference>
<dbReference type="InterPro" id="IPR016036">
    <property type="entry name" value="Malonyl_transacylase_ACP-bd"/>
</dbReference>
<dbReference type="EMBL" id="AP024425">
    <property type="protein sequence ID" value="BCR93413.1"/>
    <property type="molecule type" value="Genomic_DNA"/>
</dbReference>
<dbReference type="SUPFAM" id="SSF55048">
    <property type="entry name" value="Probable ACP-binding domain of malonyl-CoA ACP transacylase"/>
    <property type="match status" value="1"/>
</dbReference>
<sequence length="2621" mass="289689">MVPHMIEDAFLPGDVPTGRPGGERPTLPPSERGLSLDEDKLKPIAIVGFCFRFPEDAVSPRGFWDMMMEKRCAMTESPKDRISVPGWHHPDSRRRGQYPSRGAHYLKEDVSLFDAPFFSLSADEAAALDPQQRHLLEVTYRALENAGIPMEKAVGSQTSVHVGCMNSDYRLMTCKDVASSADYDVVGINQCMNANRISWFFDFHGTSMNIDTACSSSLVALDLACQCLQNGETEMGIVSGTNLLLSPDMMQVFSNVNMLSPDSKCYSFDHRANGYGRGEGTATLVIKRLETAIKDGDTIRAVIRATGSNSDGLTPSGIMQPNGSAQAKLIRDTYQKAGLSMVPTRFFEAHGTGTPVGDPIECNALGEAFRAFRTTNDPLIVGSVKSNIGHLEGASGVAALIKTILVLENGIIPPNANFEKLNPKIDLEYLRLKLPLEATPWPTLGLRRASVNSFGFGGSNAHVVLDDACHYLQEHGLDGNHVTTDLPPALVAADEPHRVLSTSKPVVLEPTLESPKLLMVSSSSQTGLKQVALGYKSYFEGLTLAVDRFQEYADDLAHTLNTRRSALAYKSFWVASTPADLCNVDKGTSHIYTSLEKPVLGFVFTGQGSQWAGMGRELFQYPVFRNTMDECEADLRGFGCLWSLRAEILDDSPSSRINAPEIAQPANTALQIALVELLGVIGVKPAAVIGHSSGEIAAAYALGALTRNDAMRTAYFRGVCAAQLASTTTRPGAMVAVGLSEADTRVYLEKVHRIHNHPGINVACINSQKSVTVSGDADQVETLKHLLDTDGVFARKLKISVAYHSSHMEQVADTYAESMAGLCTRSTPENRSRVMISSVTGDRALFQELQNPDYWVANLVSPVRFMDALLGICTESGRRNGKKLDGSHRTQLGVNMILEVGPHATLQGPIRDILDTLAWGRDVRYSPVIRRKENAAYGFLHALGHIHCLGNTIDLVAVNRLTGSMRKHPRVLTDLPEYPFDHSTSYWREGRLSKRSRLATRGRHDLLGKPVDDWNVLEARWRHHIRLTELPWVEDHIINGALIYPAAGMLVMAVEAADQLSDPQRRVYGYLLRDIEFQRALTVPRTAEGIETSLLLRTKSDGSNVSSPWLEFRLFSYDNDEWRENCHGEIKVDYGSADELAEQSHELEDWLQQEASVTGACIKEFDHTRLYKRLRNSGYEFGPTFQTVLSGKCNEEHKATGSVKVFHWPASQHPQAHVIHPTTLDGILHLSLAAIAESEEGDISVPTAIPTGIQSLWIAKEGLNESSAATVHASARKTKMNSRGHEFDIGATDEQGTRVLVRMNALRSTIVTGTARDTTELAKAKATTAYHLSRVPDLALLSREQVMAYCAPAFPNKPDPIGFFKELNFVLYKFLDDAVQALDRLPEDEIDVLPHIRRYTEWARLQRTKYIAGELPLSQDGWATYLQDLQHFEAACQRIASTNDLGYAYVRTGRNLPSILRGELNPLEFLFTGDMMARWYSEVNNRAGCFNRWALYLRTLARKNPAMRILEIGAGTGGSTGHILNALSVDDDDNNPLYLSYDYTDISSAFFERAAERYTRFPRLNFRTLDITNDPEMQGFQLEAYDLVVAANVLHATPDIQATMHHVRKLLRPDGKIMLYEITRPDIIRSGFIAGLMEGWWAGIEDKRPWSPALTVSQWDSVFKASGFTGVDIEFPEFLDSECQEMAILVASALENTPESAAQSPTTPSFYLVLDTTSERQQTLRDRVDRSLQHRYPRSEIQSGSLEDCASRSVLTETTVVFLQETERPLLSEMTSRTFAHIQQVINHCNSILWVTAGGGHRPMKPEYAIVDGWARTLRNEKASRRFCTLALDIDHEIQSYQAESIVRVIDKAVLERSGVHEHEFVEVDGMLQIPRVEPTKWLTDEIHATSLPQTSSIQPLSKAGPVKLACATPGLLSSLHWVDDHDANQPLQSDEVEIDTQAVGVNFRDVQIALGQELEASFGHECAGVVAQAGELSGFYPGDRVLVFGPGRFKTRVRARKHFVHRIQDSLPLYHAAGVPATFGVMWHILAEIGRLRSNQSILIHSATGGMGQAAIQIAQYIGAEVYTTVSTREKKQCLVEEYGIAPDHIFYSRDPSFARSVMKATNTRGVDVAICYSGGEIQQASWECLSPYGSLIQVGNSADAVALRARPGRQASFVQFDSLRWMSDRPHDARESIDTVLSLMAEYRLRMQTPCSAKDASSIEQTFRTMQDGASMGKTVIDLTANVEVPTMLDTKAPFKLDSDATYVIAGGLGGLGRTIARWMVGRGARNLVLLGRSGVKTGTAASKLVKELSDQGVYIHTPPCDVMDAASVQQVLQQVSQRMPPIKGCVQGSMVLRDQMFSEMSYEDWRVSVECKALGSWNLETNLPRDLDFFVMLSSASNVIGLTGQSNYAAGNSYMDSLARFRVGGGQKAISLDLGPMVDDGILVETDGFLDKVLGYGSLAPVTRAQLHAILDHYCNPNRPVLTLDTAQLVFGISGESGDGHLQNTLTQNPLFYRLQLESIPENSWSQDHDQVDFKKLFQATTSLHEAREIVRRAIIDKMVHSYRLIAEEVEVDVYAPLHTYRVDSLLAVELCNWIGKEFVAEVAVLEVMGGATLAMVDLLVATRSQLQHPAWDD</sequence>
<dbReference type="InterPro" id="IPR013217">
    <property type="entry name" value="Methyltransf_12"/>
</dbReference>
<dbReference type="Pfam" id="PF00107">
    <property type="entry name" value="ADH_zinc_N"/>
    <property type="match status" value="1"/>
</dbReference>
<dbReference type="CDD" id="cd02440">
    <property type="entry name" value="AdoMet_MTases"/>
    <property type="match status" value="1"/>
</dbReference>
<dbReference type="GO" id="GO:0016491">
    <property type="term" value="F:oxidoreductase activity"/>
    <property type="evidence" value="ECO:0007669"/>
    <property type="project" value="UniProtKB-KW"/>
</dbReference>
<dbReference type="Pfam" id="PF08240">
    <property type="entry name" value="ADH_N"/>
    <property type="match status" value="1"/>
</dbReference>
<dbReference type="KEGG" id="aluc:AKAW2_10459A"/>
<evidence type="ECO:0000256" key="8">
    <source>
        <dbReference type="RuleBase" id="RU361277"/>
    </source>
</evidence>
<dbReference type="SMART" id="SM00822">
    <property type="entry name" value="PKS_KR"/>
    <property type="match status" value="1"/>
</dbReference>
<dbReference type="InterPro" id="IPR020843">
    <property type="entry name" value="ER"/>
</dbReference>
<keyword evidence="3" id="KW-0808">Transferase</keyword>
<dbReference type="InterPro" id="IPR013154">
    <property type="entry name" value="ADH-like_N"/>
</dbReference>
<dbReference type="CDD" id="cd05195">
    <property type="entry name" value="enoyl_red"/>
    <property type="match status" value="1"/>
</dbReference>
<dbReference type="InterPro" id="IPR049551">
    <property type="entry name" value="PKS_DH_C"/>
</dbReference>
<dbReference type="InterPro" id="IPR029063">
    <property type="entry name" value="SAM-dependent_MTases_sf"/>
</dbReference>
<dbReference type="Pfam" id="PF08242">
    <property type="entry name" value="Methyltransf_12"/>
    <property type="match status" value="1"/>
</dbReference>
<dbReference type="CDD" id="cd00833">
    <property type="entry name" value="PKS"/>
    <property type="match status" value="1"/>
</dbReference>
<proteinExistence type="inferred from homology"/>
<dbReference type="GO" id="GO:0044550">
    <property type="term" value="P:secondary metabolite biosynthetic process"/>
    <property type="evidence" value="ECO:0007669"/>
    <property type="project" value="TreeGrafter"/>
</dbReference>
<dbReference type="InterPro" id="IPR032821">
    <property type="entry name" value="PKS_assoc"/>
</dbReference>
<dbReference type="InterPro" id="IPR016039">
    <property type="entry name" value="Thiolase-like"/>
</dbReference>
<keyword evidence="10" id="KW-1185">Reference proteome</keyword>